<sequence>MSEPYHLHSLPVVSNATSLTPSVCNFSRVSAPAVSSASATGTPFQTLMGSAYLYQHSSTTMLSGVTDHSQISTSAASYPVMETSLVMKNSLGLQPPSQTFCVTQTQELPKSCSSRNSHILESNPPSELGDISVTAPVQSARRLLALPPAPSQGQIESKNVDDIKTKLSKPLDAYQIPIENQDPPLLPSGIPDIRQPLACTDPLSQEEQPGSENADLGENSRSRQDLGTLENGTEPSSGLADITTLAEGIHLPQLFNPLKDLDQSQVINLSNSEMLLTGA</sequence>
<protein>
    <submittedName>
        <fullName evidence="2">Chromosome 2 open reading frame 78</fullName>
    </submittedName>
</protein>
<dbReference type="PANTHER" id="PTHR31466:SF1">
    <property type="entry name" value="RIKEN CDNA 4930433I11 GENE"/>
    <property type="match status" value="1"/>
</dbReference>
<evidence type="ECO:0000256" key="1">
    <source>
        <dbReference type="SAM" id="MobiDB-lite"/>
    </source>
</evidence>
<name>A0A8C0D608_BALMU</name>
<gene>
    <name evidence="2" type="primary">C2orf78</name>
</gene>
<dbReference type="PANTHER" id="PTHR31466">
    <property type="entry name" value="GENE 5591-RELATED"/>
    <property type="match status" value="1"/>
</dbReference>
<accession>A0A8C0D608</accession>
<dbReference type="AlphaFoldDB" id="A0A8C0D608"/>
<feature type="compositionally biased region" description="Polar residues" evidence="1">
    <location>
        <begin position="202"/>
        <end position="211"/>
    </location>
</feature>
<dbReference type="Ensembl" id="ENSBMST00010018497.1">
    <property type="protein sequence ID" value="ENSBMSP00010016735.1"/>
    <property type="gene ID" value="ENSBMSG00010012140.1"/>
</dbReference>
<dbReference type="InterPro" id="IPR040292">
    <property type="entry name" value="C2orf78-like"/>
</dbReference>
<organism evidence="2">
    <name type="scientific">Balaenoptera musculus</name>
    <name type="common">Blue whale</name>
    <dbReference type="NCBI Taxonomy" id="9771"/>
    <lineage>
        <taxon>Eukaryota</taxon>
        <taxon>Metazoa</taxon>
        <taxon>Chordata</taxon>
        <taxon>Craniata</taxon>
        <taxon>Vertebrata</taxon>
        <taxon>Euteleostomi</taxon>
        <taxon>Mammalia</taxon>
        <taxon>Eutheria</taxon>
        <taxon>Laurasiatheria</taxon>
        <taxon>Artiodactyla</taxon>
        <taxon>Whippomorpha</taxon>
        <taxon>Cetacea</taxon>
        <taxon>Mysticeti</taxon>
        <taxon>Balaenopteridae</taxon>
        <taxon>Balaenoptera</taxon>
    </lineage>
</organism>
<proteinExistence type="predicted"/>
<evidence type="ECO:0000313" key="2">
    <source>
        <dbReference type="Ensembl" id="ENSBMSP00010016735.1"/>
    </source>
</evidence>
<feature type="region of interest" description="Disordered" evidence="1">
    <location>
        <begin position="178"/>
        <end position="239"/>
    </location>
</feature>
<reference evidence="2" key="1">
    <citation type="submission" date="2023-09" db="UniProtKB">
        <authorList>
            <consortium name="Ensembl"/>
        </authorList>
    </citation>
    <scope>IDENTIFICATION</scope>
</reference>
<dbReference type="GeneTree" id="ENSGT00390000014208"/>